<keyword evidence="8 12" id="KW-0274">FAD</keyword>
<dbReference type="Proteomes" id="UP000000788">
    <property type="component" value="Chromosome"/>
</dbReference>
<comment type="function">
    <text evidence="12">Catalyzes the oxidation of L-aspartate to iminoaspartate.</text>
</comment>
<keyword evidence="16" id="KW-1185">Reference proteome</keyword>
<dbReference type="PANTHER" id="PTHR42716">
    <property type="entry name" value="L-ASPARTATE OXIDASE"/>
    <property type="match status" value="1"/>
</dbReference>
<reference evidence="15 16" key="1">
    <citation type="journal article" date="2007" name="PLoS Genet.">
        <title>Patterns and implications of gene gain and loss in the evolution of Prochlorococcus.</title>
        <authorList>
            <person name="Kettler G.C."/>
            <person name="Martiny A.C."/>
            <person name="Huang K."/>
            <person name="Zucker J."/>
            <person name="Coleman M.L."/>
            <person name="Rodrigue S."/>
            <person name="Chen F."/>
            <person name="Lapidus A."/>
            <person name="Ferriera S."/>
            <person name="Johnson J."/>
            <person name="Steglich C."/>
            <person name="Church G.M."/>
            <person name="Richardson P."/>
            <person name="Chisholm S.W."/>
        </authorList>
    </citation>
    <scope>NUCLEOTIDE SEQUENCE [LARGE SCALE GENOMIC DNA]</scope>
    <source>
        <strain evidence="16">MIT 9211</strain>
    </source>
</reference>
<keyword evidence="6 12" id="KW-0285">Flavoprotein</keyword>
<dbReference type="SUPFAM" id="SSF51905">
    <property type="entry name" value="FAD/NAD(P)-binding domain"/>
    <property type="match status" value="1"/>
</dbReference>
<keyword evidence="9 12" id="KW-0560">Oxidoreductase</keyword>
<evidence type="ECO:0000256" key="9">
    <source>
        <dbReference type="ARBA" id="ARBA00023002"/>
    </source>
</evidence>
<evidence type="ECO:0000313" key="15">
    <source>
        <dbReference type="EMBL" id="ABX08044.1"/>
    </source>
</evidence>
<feature type="domain" description="FAD-dependent oxidoreductase 2 FAD-binding" evidence="13">
    <location>
        <begin position="16"/>
        <end position="383"/>
    </location>
</feature>
<dbReference type="SUPFAM" id="SSF56425">
    <property type="entry name" value="Succinate dehydrogenase/fumarate reductase flavoprotein, catalytic domain"/>
    <property type="match status" value="1"/>
</dbReference>
<evidence type="ECO:0000259" key="13">
    <source>
        <dbReference type="Pfam" id="PF00890"/>
    </source>
</evidence>
<evidence type="ECO:0000256" key="1">
    <source>
        <dbReference type="ARBA" id="ARBA00001974"/>
    </source>
</evidence>
<comment type="subcellular location">
    <subcellularLocation>
        <location evidence="12">Cytoplasm</location>
    </subcellularLocation>
</comment>
<evidence type="ECO:0000256" key="8">
    <source>
        <dbReference type="ARBA" id="ARBA00022827"/>
    </source>
</evidence>
<protein>
    <recommendedName>
        <fullName evidence="5 11">L-aspartate oxidase</fullName>
        <ecNumber evidence="4 11">1.4.3.16</ecNumber>
    </recommendedName>
</protein>
<feature type="domain" description="Fumarate reductase/succinate dehydrogenase flavoprotein-like C-terminal" evidence="14">
    <location>
        <begin position="434"/>
        <end position="532"/>
    </location>
</feature>
<sequence length="562" mass="62080">MRLSNTSNSLIPTYWDVVVIGAGAAGLMTCLEMPSNLKILLLNRNTSKRSSSRWAQGGIAAVTRFEDSFASHAEDTFKAGAGLCDSDAVKMLVEEAPKCVQRLQNLGMEFDRDNNGLATTLEAAHSHRRVLHVQDRTGRALVEVLRDQVEQRSNILHRRGVRVTQLLVDNNHCFGVQLLDGPYLHSVLSRAVVLASGGGGHLFKNTTNPAQACGEGLALAWNAGAAIEDLEFVQFHPTALKLKGASCFLISEAVRGEGAVLVDHFGNSPVSHLARKDLASRDQVSRALFQAMQSQKVNHLGLDLTRIPPKKIETRFPSILQRCREFGVDPMKTVIPVAPAAHYWMGGVATDLNAATSLSGLYAVGEVACTGVHGANRLASNSLMECLVFARKMSAIELIDSCKLPRITKELITVDSSIPLQGKLSTDYLTNAIEDLRQLCWKQAGVDRTEKGMMYAIRSIKKDLDCLNKEPLLEFLRNQNIDICNYFNESNRKSLNLLLDLSHRQLSSLLMLQACLFRKESRGGHFRRDSPHQLPFWKCHSRQILGKEIATRPIENSLSRNP</sequence>
<evidence type="ECO:0000256" key="12">
    <source>
        <dbReference type="RuleBase" id="RU362049"/>
    </source>
</evidence>
<evidence type="ECO:0000313" key="16">
    <source>
        <dbReference type="Proteomes" id="UP000000788"/>
    </source>
</evidence>
<dbReference type="SUPFAM" id="SSF46977">
    <property type="entry name" value="Succinate dehydrogenase/fumarate reductase flavoprotein C-terminal domain"/>
    <property type="match status" value="1"/>
</dbReference>
<dbReference type="InterPro" id="IPR037099">
    <property type="entry name" value="Fum_R/Succ_DH_flav-like_C_sf"/>
</dbReference>
<comment type="cofactor">
    <cofactor evidence="1 12">
        <name>FAD</name>
        <dbReference type="ChEBI" id="CHEBI:57692"/>
    </cofactor>
</comment>
<evidence type="ECO:0000256" key="4">
    <source>
        <dbReference type="ARBA" id="ARBA00012173"/>
    </source>
</evidence>
<dbReference type="Pfam" id="PF00890">
    <property type="entry name" value="FAD_binding_2"/>
    <property type="match status" value="1"/>
</dbReference>
<evidence type="ECO:0000256" key="3">
    <source>
        <dbReference type="ARBA" id="ARBA00008562"/>
    </source>
</evidence>
<organism evidence="15 16">
    <name type="scientific">Prochlorococcus marinus (strain MIT 9211)</name>
    <dbReference type="NCBI Taxonomy" id="93059"/>
    <lineage>
        <taxon>Bacteria</taxon>
        <taxon>Bacillati</taxon>
        <taxon>Cyanobacteriota</taxon>
        <taxon>Cyanophyceae</taxon>
        <taxon>Synechococcales</taxon>
        <taxon>Prochlorococcaceae</taxon>
        <taxon>Prochlorococcus</taxon>
    </lineage>
</organism>
<name>A9BCV6_PROM4</name>
<dbReference type="HOGENOM" id="CLU_014312_3_0_3"/>
<dbReference type="NCBIfam" id="TIGR00551">
    <property type="entry name" value="nadB"/>
    <property type="match status" value="1"/>
</dbReference>
<dbReference type="InterPro" id="IPR027477">
    <property type="entry name" value="Succ_DH/fumarate_Rdtase_cat_sf"/>
</dbReference>
<dbReference type="GO" id="GO:0034628">
    <property type="term" value="P:'de novo' NAD+ biosynthetic process from L-aspartate"/>
    <property type="evidence" value="ECO:0007669"/>
    <property type="project" value="TreeGrafter"/>
</dbReference>
<dbReference type="InterPro" id="IPR015939">
    <property type="entry name" value="Fum_Rdtase/Succ_DH_flav-like_C"/>
</dbReference>
<evidence type="ECO:0000256" key="11">
    <source>
        <dbReference type="NCBIfam" id="TIGR00551"/>
    </source>
</evidence>
<dbReference type="InterPro" id="IPR005288">
    <property type="entry name" value="NadB"/>
</dbReference>
<dbReference type="Gene3D" id="3.50.50.60">
    <property type="entry name" value="FAD/NAD(P)-binding domain"/>
    <property type="match status" value="1"/>
</dbReference>
<keyword evidence="7 12" id="KW-0662">Pyridine nucleotide biosynthesis</keyword>
<gene>
    <name evidence="15" type="primary">nadB</name>
    <name evidence="15" type="ordered locus">P9211_01131</name>
</gene>
<dbReference type="PANTHER" id="PTHR42716:SF2">
    <property type="entry name" value="L-ASPARTATE OXIDASE, CHLOROPLASTIC"/>
    <property type="match status" value="1"/>
</dbReference>
<dbReference type="Gene3D" id="1.20.58.100">
    <property type="entry name" value="Fumarate reductase/succinate dehydrogenase flavoprotein-like, C-terminal domain"/>
    <property type="match status" value="1"/>
</dbReference>
<dbReference type="GO" id="GO:0008734">
    <property type="term" value="F:L-aspartate oxidase activity"/>
    <property type="evidence" value="ECO:0007669"/>
    <property type="project" value="UniProtKB-UniRule"/>
</dbReference>
<dbReference type="InterPro" id="IPR036188">
    <property type="entry name" value="FAD/NAD-bd_sf"/>
</dbReference>
<dbReference type="EMBL" id="CP000878">
    <property type="protein sequence ID" value="ABX08044.1"/>
    <property type="molecule type" value="Genomic_DNA"/>
</dbReference>
<dbReference type="GO" id="GO:0005737">
    <property type="term" value="C:cytoplasm"/>
    <property type="evidence" value="ECO:0007669"/>
    <property type="project" value="UniProtKB-SubCell"/>
</dbReference>
<comment type="pathway">
    <text evidence="2 12">Cofactor biosynthesis; NAD(+) biosynthesis; iminoaspartate from L-aspartate (oxidase route): step 1/1.</text>
</comment>
<evidence type="ECO:0000256" key="6">
    <source>
        <dbReference type="ARBA" id="ARBA00022630"/>
    </source>
</evidence>
<proteinExistence type="inferred from homology"/>
<evidence type="ECO:0000256" key="5">
    <source>
        <dbReference type="ARBA" id="ARBA00021901"/>
    </source>
</evidence>
<dbReference type="InterPro" id="IPR003953">
    <property type="entry name" value="FAD-dep_OxRdtase_2_FAD-bd"/>
</dbReference>
<dbReference type="STRING" id="93059.P9211_01131"/>
<evidence type="ECO:0000256" key="2">
    <source>
        <dbReference type="ARBA" id="ARBA00004950"/>
    </source>
</evidence>
<evidence type="ECO:0000256" key="10">
    <source>
        <dbReference type="ARBA" id="ARBA00048305"/>
    </source>
</evidence>
<dbReference type="Gene3D" id="3.90.700.10">
    <property type="entry name" value="Succinate dehydrogenase/fumarate reductase flavoprotein, catalytic domain"/>
    <property type="match status" value="1"/>
</dbReference>
<dbReference type="KEGG" id="pmj:P9211_01131"/>
<dbReference type="AlphaFoldDB" id="A9BCV6"/>
<evidence type="ECO:0000256" key="7">
    <source>
        <dbReference type="ARBA" id="ARBA00022642"/>
    </source>
</evidence>
<dbReference type="FunFam" id="3.90.700.10:FF:000002">
    <property type="entry name" value="L-aspartate oxidase"/>
    <property type="match status" value="1"/>
</dbReference>
<accession>A9BCV6</accession>
<comment type="catalytic activity">
    <reaction evidence="10">
        <text>L-aspartate + O2 = iminosuccinate + H2O2</text>
        <dbReference type="Rhea" id="RHEA:25876"/>
        <dbReference type="ChEBI" id="CHEBI:15379"/>
        <dbReference type="ChEBI" id="CHEBI:16240"/>
        <dbReference type="ChEBI" id="CHEBI:29991"/>
        <dbReference type="ChEBI" id="CHEBI:77875"/>
        <dbReference type="EC" id="1.4.3.16"/>
    </reaction>
    <physiologicalReaction direction="left-to-right" evidence="10">
        <dbReference type="Rhea" id="RHEA:25877"/>
    </physiologicalReaction>
</comment>
<dbReference type="eggNOG" id="COG0029">
    <property type="taxonomic scope" value="Bacteria"/>
</dbReference>
<dbReference type="Pfam" id="PF02910">
    <property type="entry name" value="Succ_DH_flav_C"/>
    <property type="match status" value="1"/>
</dbReference>
<dbReference type="OrthoDB" id="9806724at2"/>
<dbReference type="GO" id="GO:0033765">
    <property type="term" value="F:steroid dehydrogenase activity, acting on the CH-CH group of donors"/>
    <property type="evidence" value="ECO:0007669"/>
    <property type="project" value="UniProtKB-ARBA"/>
</dbReference>
<evidence type="ECO:0000259" key="14">
    <source>
        <dbReference type="Pfam" id="PF02910"/>
    </source>
</evidence>
<dbReference type="UniPathway" id="UPA00253">
    <property type="reaction ID" value="UER00326"/>
</dbReference>
<dbReference type="RefSeq" id="WP_012194669.1">
    <property type="nucleotide sequence ID" value="NC_009976.1"/>
</dbReference>
<comment type="similarity">
    <text evidence="3 12">Belongs to the FAD-dependent oxidoreductase 2 family. NadB subfamily.</text>
</comment>
<dbReference type="EC" id="1.4.3.16" evidence="4 11"/>
<dbReference type="PRINTS" id="PR00368">
    <property type="entry name" value="FADPNR"/>
</dbReference>